<evidence type="ECO:0000313" key="1">
    <source>
        <dbReference type="EMBL" id="ASU35484.1"/>
    </source>
</evidence>
<dbReference type="KEGG" id="muc:MuYL_3599"/>
<gene>
    <name evidence="1" type="ORF">MuYL_3599</name>
</gene>
<accession>A0A223P0K7</accession>
<dbReference type="SUPFAM" id="SSF109604">
    <property type="entry name" value="HD-domain/PDEase-like"/>
    <property type="match status" value="1"/>
</dbReference>
<name>A0A223P0K7_9SPHI</name>
<keyword evidence="2" id="KW-1185">Reference proteome</keyword>
<dbReference type="Gene3D" id="1.10.3210.10">
    <property type="entry name" value="Hypothetical protein af1432"/>
    <property type="match status" value="1"/>
</dbReference>
<reference evidence="1 2" key="1">
    <citation type="submission" date="2017-08" db="EMBL/GenBank/DDBJ databases">
        <title>Complete genome sequence of Mucilaginibacter sp. strain BJC16-A31.</title>
        <authorList>
            <consortium name="Henan University of Science and Technology"/>
            <person name="You X."/>
        </authorList>
    </citation>
    <scope>NUCLEOTIDE SEQUENCE [LARGE SCALE GENOMIC DNA]</scope>
    <source>
        <strain evidence="1 2">BJC16-A31</strain>
    </source>
</reference>
<organism evidence="1 2">
    <name type="scientific">Mucilaginibacter xinganensis</name>
    <dbReference type="NCBI Taxonomy" id="1234841"/>
    <lineage>
        <taxon>Bacteria</taxon>
        <taxon>Pseudomonadati</taxon>
        <taxon>Bacteroidota</taxon>
        <taxon>Sphingobacteriia</taxon>
        <taxon>Sphingobacteriales</taxon>
        <taxon>Sphingobacteriaceae</taxon>
        <taxon>Mucilaginibacter</taxon>
    </lineage>
</organism>
<evidence type="ECO:0000313" key="2">
    <source>
        <dbReference type="Proteomes" id="UP000215002"/>
    </source>
</evidence>
<dbReference type="AlphaFoldDB" id="A0A223P0K7"/>
<proteinExistence type="predicted"/>
<dbReference type="RefSeq" id="WP_094571659.1">
    <property type="nucleotide sequence ID" value="NZ_CP022743.1"/>
</dbReference>
<dbReference type="OrthoDB" id="9802385at2"/>
<sequence length="180" mass="20445">MTPAEQLTHWVKKKYEGRLLKSTYKPYFIHLQFVAEQAGKATNLGYEIGLCHDIFEDLAITPGELIATLIGFGYADSEAGHIAACVQELTDFFTAAAYPGLGKKERKEREAARLATISPAAQTVKYCDLIYNIDWVMQYDREHAKKYLKRKQQLVIDMVKGDESLRQKALQLIWNSLGEI</sequence>
<protein>
    <recommendedName>
        <fullName evidence="3">Metal-dependent phosphohydrolase</fullName>
    </recommendedName>
</protein>
<evidence type="ECO:0008006" key="3">
    <source>
        <dbReference type="Google" id="ProtNLM"/>
    </source>
</evidence>
<dbReference type="EMBL" id="CP022743">
    <property type="protein sequence ID" value="ASU35484.1"/>
    <property type="molecule type" value="Genomic_DNA"/>
</dbReference>
<dbReference type="Proteomes" id="UP000215002">
    <property type="component" value="Chromosome"/>
</dbReference>